<keyword evidence="16" id="KW-1015">Disulfide bond</keyword>
<sequence length="473" mass="54739">MAATMKLTFRFNVFTFSIYFVNLIFCCTCATPYKYFSTKTPYEWVHSSHIKDTNTDALFYMNELKGMSCSALHTSAVIRHGARFPGLEDVHEISNIHAKLISAIEPDVHPDLYNWVNKFPSNNNKALSQLGEEEQENLGKRIAQKLSTLFSDEDFNNFRFIVSSQERTKQSASAFYEGFTSVLQREDDIEDEFDTEVNDELMRFFNLCAKYVYTVERNKTAHNEYYAFMGSEVVNKINNKIHEKLGLKENILTTANVRLIYLVCGYETAVYKHSPWCSLLDEKDMEVLEYLGDLKHYYKNSYGYNITCDQSCPLIAEIFLTMDEVITEIENGDSEDETNGYIVGQFAFGHAETLGPLYCGLDLFKDPTPLTAENHNTQKDYKFRTSEILPFSANLMFILYECVPEELGEDEEIEEADYYLKLFVNEKPLQIPGCEALHCPYKVVRERFHQQIDHCDFKHICQKPALKLAKEEL</sequence>
<evidence type="ECO:0000256" key="14">
    <source>
        <dbReference type="ARBA" id="ARBA00043691"/>
    </source>
</evidence>
<evidence type="ECO:0000256" key="2">
    <source>
        <dbReference type="ARBA" id="ARBA00008422"/>
    </source>
</evidence>
<comment type="catalytic activity">
    <reaction evidence="15">
        <text>(2R)-2,3-bisphosphoglycerate + H2O = (2R)-2-phosphoglycerate + phosphate</text>
        <dbReference type="Rhea" id="RHEA:27381"/>
        <dbReference type="ChEBI" id="CHEBI:15377"/>
        <dbReference type="ChEBI" id="CHEBI:43474"/>
        <dbReference type="ChEBI" id="CHEBI:58248"/>
        <dbReference type="ChEBI" id="CHEBI:58289"/>
        <dbReference type="EC" id="3.1.3.80"/>
    </reaction>
    <physiologicalReaction direction="left-to-right" evidence="15">
        <dbReference type="Rhea" id="RHEA:27382"/>
    </physiologicalReaction>
</comment>
<dbReference type="GO" id="GO:0034417">
    <property type="term" value="F:bisphosphoglycerate 3-phosphatase activity"/>
    <property type="evidence" value="ECO:0007669"/>
    <property type="project" value="UniProtKB-EC"/>
</dbReference>
<dbReference type="EC" id="3.1.3.80" evidence="3"/>
<feature type="disulfide bond" evidence="16">
    <location>
        <begin position="264"/>
        <end position="277"/>
    </location>
</feature>
<keyword evidence="9 17" id="KW-0472">Membrane</keyword>
<dbReference type="PIRSF" id="PIRSF000894">
    <property type="entry name" value="Acid_phosphatase"/>
    <property type="match status" value="1"/>
</dbReference>
<evidence type="ECO:0000313" key="19">
    <source>
        <dbReference type="Proteomes" id="UP001497497"/>
    </source>
</evidence>
<dbReference type="CDD" id="cd07061">
    <property type="entry name" value="HP_HAP_like"/>
    <property type="match status" value="1"/>
</dbReference>
<dbReference type="GO" id="GO:0005886">
    <property type="term" value="C:plasma membrane"/>
    <property type="evidence" value="ECO:0007669"/>
    <property type="project" value="UniProtKB-SubCell"/>
</dbReference>
<dbReference type="Pfam" id="PF00328">
    <property type="entry name" value="His_Phos_2"/>
    <property type="match status" value="1"/>
</dbReference>
<comment type="similarity">
    <text evidence="2">Belongs to the histidine acid phosphatase family. MINPP1 subfamily.</text>
</comment>
<evidence type="ECO:0000256" key="8">
    <source>
        <dbReference type="ARBA" id="ARBA00022801"/>
    </source>
</evidence>
<evidence type="ECO:0000256" key="7">
    <source>
        <dbReference type="ARBA" id="ARBA00022729"/>
    </source>
</evidence>
<evidence type="ECO:0000256" key="12">
    <source>
        <dbReference type="ARBA" id="ARBA00043668"/>
    </source>
</evidence>
<evidence type="ECO:0000256" key="5">
    <source>
        <dbReference type="ARBA" id="ARBA00018097"/>
    </source>
</evidence>
<reference evidence="18 19" key="1">
    <citation type="submission" date="2024-04" db="EMBL/GenBank/DDBJ databases">
        <authorList>
            <consortium name="Genoscope - CEA"/>
            <person name="William W."/>
        </authorList>
    </citation>
    <scope>NUCLEOTIDE SEQUENCE [LARGE SCALE GENOMIC DNA]</scope>
</reference>
<feature type="transmembrane region" description="Helical" evidence="17">
    <location>
        <begin position="7"/>
        <end position="25"/>
    </location>
</feature>
<dbReference type="SUPFAM" id="SSF53254">
    <property type="entry name" value="Phosphoglycerate mutase-like"/>
    <property type="match status" value="1"/>
</dbReference>
<keyword evidence="19" id="KW-1185">Reference proteome</keyword>
<keyword evidence="6" id="KW-1003">Cell membrane</keyword>
<dbReference type="GO" id="GO:0003993">
    <property type="term" value="F:acid phosphatase activity"/>
    <property type="evidence" value="ECO:0007669"/>
    <property type="project" value="TreeGrafter"/>
</dbReference>
<evidence type="ECO:0000256" key="11">
    <source>
        <dbReference type="ARBA" id="ARBA00031642"/>
    </source>
</evidence>
<evidence type="ECO:0000313" key="18">
    <source>
        <dbReference type="EMBL" id="CAL1543260.1"/>
    </source>
</evidence>
<dbReference type="FunFam" id="3.40.50.1240:FF:000014">
    <property type="entry name" value="Multiple inositol polyphosphate phosphatase 1"/>
    <property type="match status" value="1"/>
</dbReference>
<feature type="disulfide bond" evidence="16">
    <location>
        <begin position="69"/>
        <end position="402"/>
    </location>
</feature>
<keyword evidence="17" id="KW-1133">Transmembrane helix</keyword>
<comment type="catalytic activity">
    <reaction evidence="14">
        <text>1D-myo-inositol hexakisphosphate + H2O = 1D-myo-inositol 1,2,4,5,6-pentakisphosphate + phosphate</text>
        <dbReference type="Rhea" id="RHEA:16989"/>
        <dbReference type="ChEBI" id="CHEBI:15377"/>
        <dbReference type="ChEBI" id="CHEBI:43474"/>
        <dbReference type="ChEBI" id="CHEBI:57798"/>
        <dbReference type="ChEBI" id="CHEBI:58130"/>
        <dbReference type="EC" id="3.1.3.62"/>
    </reaction>
    <physiologicalReaction direction="left-to-right" evidence="14">
        <dbReference type="Rhea" id="RHEA:16990"/>
    </physiologicalReaction>
</comment>
<evidence type="ECO:0000256" key="16">
    <source>
        <dbReference type="PIRSR" id="PIRSR000894-2"/>
    </source>
</evidence>
<evidence type="ECO:0000256" key="6">
    <source>
        <dbReference type="ARBA" id="ARBA00022475"/>
    </source>
</evidence>
<gene>
    <name evidence="18" type="ORF">GSLYS_00016794001</name>
</gene>
<dbReference type="InterPro" id="IPR029033">
    <property type="entry name" value="His_PPase_superfam"/>
</dbReference>
<keyword evidence="17" id="KW-0812">Transmembrane</keyword>
<evidence type="ECO:0000256" key="3">
    <source>
        <dbReference type="ARBA" id="ARBA00012976"/>
    </source>
</evidence>
<dbReference type="InterPro" id="IPR016274">
    <property type="entry name" value="Histidine_acid_Pase_euk"/>
</dbReference>
<name>A0AAV2IC84_LYMST</name>
<dbReference type="AlphaFoldDB" id="A0AAV2IC84"/>
<comment type="catalytic activity">
    <reaction evidence="13">
        <text>1D-myo-inositol 1,2,4,5,6-pentakisphosphate + H2O = 1D-myo-inositol 1,2,5,6-tetrakisphosphate + phosphate</text>
        <dbReference type="Rhea" id="RHEA:77115"/>
        <dbReference type="ChEBI" id="CHEBI:15377"/>
        <dbReference type="ChEBI" id="CHEBI:43474"/>
        <dbReference type="ChEBI" id="CHEBI:57798"/>
        <dbReference type="ChEBI" id="CHEBI:195535"/>
        <dbReference type="EC" id="3.1.3.62"/>
    </reaction>
    <physiologicalReaction direction="left-to-right" evidence="13">
        <dbReference type="Rhea" id="RHEA:77116"/>
    </physiologicalReaction>
</comment>
<evidence type="ECO:0000256" key="1">
    <source>
        <dbReference type="ARBA" id="ARBA00004236"/>
    </source>
</evidence>
<evidence type="ECO:0000256" key="4">
    <source>
        <dbReference type="ARBA" id="ARBA00013040"/>
    </source>
</evidence>
<dbReference type="InterPro" id="IPR000560">
    <property type="entry name" value="His_Pase_clade-2"/>
</dbReference>
<accession>A0AAV2IC84</accession>
<comment type="catalytic activity">
    <reaction evidence="12">
        <text>1D-myo-inositol 1,2,5,6-tetrakisphosphate + H2O = 1D-myo-inositol 1,2,6-trisphosphate + phosphate</text>
        <dbReference type="Rhea" id="RHEA:77119"/>
        <dbReference type="ChEBI" id="CHEBI:15377"/>
        <dbReference type="ChEBI" id="CHEBI:43474"/>
        <dbReference type="ChEBI" id="CHEBI:195535"/>
        <dbReference type="ChEBI" id="CHEBI:195537"/>
        <dbReference type="EC" id="3.1.3.62"/>
    </reaction>
    <physiologicalReaction direction="left-to-right" evidence="12">
        <dbReference type="Rhea" id="RHEA:77120"/>
    </physiologicalReaction>
</comment>
<dbReference type="GO" id="GO:0052745">
    <property type="term" value="F:inositol phosphate phosphatase activity"/>
    <property type="evidence" value="ECO:0007669"/>
    <property type="project" value="TreeGrafter"/>
</dbReference>
<organism evidence="18 19">
    <name type="scientific">Lymnaea stagnalis</name>
    <name type="common">Great pond snail</name>
    <name type="synonym">Helix stagnalis</name>
    <dbReference type="NCBI Taxonomy" id="6523"/>
    <lineage>
        <taxon>Eukaryota</taxon>
        <taxon>Metazoa</taxon>
        <taxon>Spiralia</taxon>
        <taxon>Lophotrochozoa</taxon>
        <taxon>Mollusca</taxon>
        <taxon>Gastropoda</taxon>
        <taxon>Heterobranchia</taxon>
        <taxon>Euthyneura</taxon>
        <taxon>Panpulmonata</taxon>
        <taxon>Hygrophila</taxon>
        <taxon>Lymnaeoidea</taxon>
        <taxon>Lymnaeidae</taxon>
        <taxon>Lymnaea</taxon>
    </lineage>
</organism>
<comment type="subcellular location">
    <subcellularLocation>
        <location evidence="1">Cell membrane</location>
    </subcellularLocation>
</comment>
<dbReference type="EMBL" id="CAXITT010000536">
    <property type="protein sequence ID" value="CAL1543260.1"/>
    <property type="molecule type" value="Genomic_DNA"/>
</dbReference>
<dbReference type="Proteomes" id="UP001497497">
    <property type="component" value="Unassembled WGS sequence"/>
</dbReference>
<dbReference type="Gene3D" id="3.40.50.1240">
    <property type="entry name" value="Phosphoglycerate mutase-like"/>
    <property type="match status" value="1"/>
</dbReference>
<protein>
    <recommendedName>
        <fullName evidence="5">Multiple inositol polyphosphate phosphatase 1</fullName>
        <ecNumber evidence="4">3.1.3.62</ecNumber>
        <ecNumber evidence="3">3.1.3.80</ecNumber>
    </recommendedName>
    <alternativeName>
        <fullName evidence="11">2,3-bisphosphoglycerate 3-phosphatase</fullName>
    </alternativeName>
</protein>
<evidence type="ECO:0000256" key="10">
    <source>
        <dbReference type="ARBA" id="ARBA00023180"/>
    </source>
</evidence>
<evidence type="ECO:0000256" key="13">
    <source>
        <dbReference type="ARBA" id="ARBA00043671"/>
    </source>
</evidence>
<dbReference type="PANTHER" id="PTHR20963:SF8">
    <property type="entry name" value="MULTIPLE INOSITOL POLYPHOSPHATE PHOSPHATASE 1"/>
    <property type="match status" value="1"/>
</dbReference>
<proteinExistence type="inferred from homology"/>
<evidence type="ECO:0000256" key="15">
    <source>
        <dbReference type="ARBA" id="ARBA00043832"/>
    </source>
</evidence>
<keyword evidence="10" id="KW-0325">Glycoprotein</keyword>
<comment type="caution">
    <text evidence="18">The sequence shown here is derived from an EMBL/GenBank/DDBJ whole genome shotgun (WGS) entry which is preliminary data.</text>
</comment>
<keyword evidence="7" id="KW-0732">Signal</keyword>
<evidence type="ECO:0000256" key="9">
    <source>
        <dbReference type="ARBA" id="ARBA00023136"/>
    </source>
</evidence>
<dbReference type="EC" id="3.1.3.62" evidence="4"/>
<dbReference type="PANTHER" id="PTHR20963">
    <property type="entry name" value="MULTIPLE INOSITOL POLYPHOSPHATE PHOSPHATASE-RELATED"/>
    <property type="match status" value="1"/>
</dbReference>
<evidence type="ECO:0000256" key="17">
    <source>
        <dbReference type="SAM" id="Phobius"/>
    </source>
</evidence>
<keyword evidence="8" id="KW-0378">Hydrolase</keyword>